<sequence>MQYGTFNGSRQLFDKRWITYLGYPLTGTLLLVKSLLQYPQNYVSYEWPILDWRYLGV</sequence>
<protein>
    <submittedName>
        <fullName evidence="1">Uncharacterized protein</fullName>
    </submittedName>
</protein>
<organism evidence="1 2">
    <name type="scientific">Glutamicibacter protophormiae</name>
    <name type="common">Brevibacterium protophormiae</name>
    <dbReference type="NCBI Taxonomy" id="37930"/>
    <lineage>
        <taxon>Bacteria</taxon>
        <taxon>Bacillati</taxon>
        <taxon>Actinomycetota</taxon>
        <taxon>Actinomycetes</taxon>
        <taxon>Micrococcales</taxon>
        <taxon>Micrococcaceae</taxon>
        <taxon>Glutamicibacter</taxon>
    </lineage>
</organism>
<proteinExistence type="predicted"/>
<dbReference type="Proteomes" id="UP001195422">
    <property type="component" value="Unassembled WGS sequence"/>
</dbReference>
<evidence type="ECO:0000313" key="1">
    <source>
        <dbReference type="EMBL" id="MBP2399546.1"/>
    </source>
</evidence>
<name>A0ABS4XSQ7_GLUPR</name>
<comment type="caution">
    <text evidence="1">The sequence shown here is derived from an EMBL/GenBank/DDBJ whole genome shotgun (WGS) entry which is preliminary data.</text>
</comment>
<evidence type="ECO:0000313" key="2">
    <source>
        <dbReference type="Proteomes" id="UP001195422"/>
    </source>
</evidence>
<reference evidence="1 2" key="1">
    <citation type="submission" date="2021-03" db="EMBL/GenBank/DDBJ databases">
        <title>Sequencing the genomes of 1000 actinobacteria strains.</title>
        <authorList>
            <person name="Klenk H.-P."/>
        </authorList>
    </citation>
    <scope>NUCLEOTIDE SEQUENCE [LARGE SCALE GENOMIC DNA]</scope>
    <source>
        <strain evidence="1 2">DSM 20168</strain>
    </source>
</reference>
<accession>A0ABS4XSQ7</accession>
<keyword evidence="2" id="KW-1185">Reference proteome</keyword>
<gene>
    <name evidence="1" type="ORF">JOF39_002627</name>
</gene>
<dbReference type="EMBL" id="JAGIOJ010000001">
    <property type="protein sequence ID" value="MBP2399546.1"/>
    <property type="molecule type" value="Genomic_DNA"/>
</dbReference>